<evidence type="ECO:0000256" key="2">
    <source>
        <dbReference type="ARBA" id="ARBA00022679"/>
    </source>
</evidence>
<protein>
    <recommendedName>
        <fullName evidence="7">Cytosine-specific methyltransferase</fullName>
        <ecNumber evidence="7">2.1.1.37</ecNumber>
    </recommendedName>
</protein>
<dbReference type="InterPro" id="IPR018117">
    <property type="entry name" value="C5_DNA_meth_AS"/>
</dbReference>
<dbReference type="PRINTS" id="PR00105">
    <property type="entry name" value="C5METTRFRASE"/>
</dbReference>
<keyword evidence="1 5" id="KW-0489">Methyltransferase</keyword>
<dbReference type="PANTHER" id="PTHR46098:SF1">
    <property type="entry name" value="TRNA (CYTOSINE(38)-C(5))-METHYLTRANSFERASE"/>
    <property type="match status" value="1"/>
</dbReference>
<sequence length="414" mass="48001">MIRLAETFSGIGAQRKALRNAGIEHEVLVTCDWDVTAMVAYDIIHHGPLEFSKFNNMTDEEVMNEFKRYSLSMNGKVPIKSNSSIYKKPDVLRRILGAKERSNNVGSIMEMRATDIPNDCNCLSYSFPCQDLSVAGFWHGNKGGIDRLSENRSNMLWQIDRLLSEMETIHKEKPRFLLMENVSNILGKRNKPNFDEWLVTLEEYGYYNKVMVLNAQNFGLPQKRVRAYMLSIRINDQPQGFDQVLNDYFSQNDLTNFHANVELNLENYLRLNMANEIYLNEALSVQPNNTKSRARIYRDNHHILDNEGNVVNEILATVTTKQDRHPNSGVIAMPHRQGKSDFRYLTPRECFLLMGFSEDDYNSLLNNNFNMSSKYSLFSLERLYRLAGNSIAVNVLMEIFSQIDDLNEKYFYDR</sequence>
<evidence type="ECO:0000256" key="1">
    <source>
        <dbReference type="ARBA" id="ARBA00022603"/>
    </source>
</evidence>
<dbReference type="RefSeq" id="WP_134168281.1">
    <property type="nucleotide sequence ID" value="NZ_SODD01000006.1"/>
</dbReference>
<evidence type="ECO:0000256" key="4">
    <source>
        <dbReference type="ARBA" id="ARBA00022747"/>
    </source>
</evidence>
<dbReference type="NCBIfam" id="TIGR00675">
    <property type="entry name" value="dcm"/>
    <property type="match status" value="1"/>
</dbReference>
<evidence type="ECO:0000256" key="5">
    <source>
        <dbReference type="PROSITE-ProRule" id="PRU01016"/>
    </source>
</evidence>
<keyword evidence="4" id="KW-0680">Restriction system</keyword>
<accession>A0A4R8A3K0</accession>
<dbReference type="PROSITE" id="PS00094">
    <property type="entry name" value="C5_MTASE_1"/>
    <property type="match status" value="1"/>
</dbReference>
<dbReference type="Pfam" id="PF00145">
    <property type="entry name" value="DNA_methylase"/>
    <property type="match status" value="1"/>
</dbReference>
<comment type="catalytic activity">
    <reaction evidence="7">
        <text>a 2'-deoxycytidine in DNA + S-adenosyl-L-methionine = a 5-methyl-2'-deoxycytidine in DNA + S-adenosyl-L-homocysteine + H(+)</text>
        <dbReference type="Rhea" id="RHEA:13681"/>
        <dbReference type="Rhea" id="RHEA-COMP:11369"/>
        <dbReference type="Rhea" id="RHEA-COMP:11370"/>
        <dbReference type="ChEBI" id="CHEBI:15378"/>
        <dbReference type="ChEBI" id="CHEBI:57856"/>
        <dbReference type="ChEBI" id="CHEBI:59789"/>
        <dbReference type="ChEBI" id="CHEBI:85452"/>
        <dbReference type="ChEBI" id="CHEBI:85454"/>
        <dbReference type="EC" id="2.1.1.37"/>
    </reaction>
</comment>
<comment type="caution">
    <text evidence="8">The sequence shown here is derived from an EMBL/GenBank/DDBJ whole genome shotgun (WGS) entry which is preliminary data.</text>
</comment>
<dbReference type="PROSITE" id="PS51679">
    <property type="entry name" value="SAM_MT_C5"/>
    <property type="match status" value="1"/>
</dbReference>
<dbReference type="SUPFAM" id="SSF53335">
    <property type="entry name" value="S-adenosyl-L-methionine-dependent methyltransferases"/>
    <property type="match status" value="1"/>
</dbReference>
<gene>
    <name evidence="8" type="ORF">EDD63_1063</name>
</gene>
<dbReference type="InterPro" id="IPR031303">
    <property type="entry name" value="C5_meth_CS"/>
</dbReference>
<dbReference type="InterPro" id="IPR050750">
    <property type="entry name" value="C5-MTase"/>
</dbReference>
<evidence type="ECO:0000256" key="3">
    <source>
        <dbReference type="ARBA" id="ARBA00022691"/>
    </source>
</evidence>
<keyword evidence="2 5" id="KW-0808">Transferase</keyword>
<dbReference type="EC" id="2.1.1.37" evidence="7"/>
<dbReference type="Gene3D" id="3.40.50.150">
    <property type="entry name" value="Vaccinia Virus protein VP39"/>
    <property type="match status" value="1"/>
</dbReference>
<dbReference type="Proteomes" id="UP000294743">
    <property type="component" value="Unassembled WGS sequence"/>
</dbReference>
<evidence type="ECO:0000313" key="8">
    <source>
        <dbReference type="EMBL" id="TDW25062.1"/>
    </source>
</evidence>
<organism evidence="8 9">
    <name type="scientific">Breznakia blatticola</name>
    <dbReference type="NCBI Taxonomy" id="1754012"/>
    <lineage>
        <taxon>Bacteria</taxon>
        <taxon>Bacillati</taxon>
        <taxon>Bacillota</taxon>
        <taxon>Erysipelotrichia</taxon>
        <taxon>Erysipelotrichales</taxon>
        <taxon>Erysipelotrichaceae</taxon>
        <taxon>Breznakia</taxon>
    </lineage>
</organism>
<name>A0A4R8A3K0_9FIRM</name>
<dbReference type="AlphaFoldDB" id="A0A4R8A3K0"/>
<dbReference type="OrthoDB" id="9813719at2"/>
<reference evidence="8 9" key="1">
    <citation type="submission" date="2019-03" db="EMBL/GenBank/DDBJ databases">
        <title>Genomic Encyclopedia of Type Strains, Phase IV (KMG-IV): sequencing the most valuable type-strain genomes for metagenomic binning, comparative biology and taxonomic classification.</title>
        <authorList>
            <person name="Goeker M."/>
        </authorList>
    </citation>
    <scope>NUCLEOTIDE SEQUENCE [LARGE SCALE GENOMIC DNA]</scope>
    <source>
        <strain evidence="8 9">DSM 28867</strain>
    </source>
</reference>
<evidence type="ECO:0000256" key="6">
    <source>
        <dbReference type="RuleBase" id="RU000416"/>
    </source>
</evidence>
<dbReference type="InterPro" id="IPR001525">
    <property type="entry name" value="C5_MeTfrase"/>
</dbReference>
<dbReference type="EMBL" id="SODD01000006">
    <property type="protein sequence ID" value="TDW25062.1"/>
    <property type="molecule type" value="Genomic_DNA"/>
</dbReference>
<evidence type="ECO:0000256" key="7">
    <source>
        <dbReference type="RuleBase" id="RU000417"/>
    </source>
</evidence>
<dbReference type="PANTHER" id="PTHR46098">
    <property type="entry name" value="TRNA (CYTOSINE(38)-C(5))-METHYLTRANSFERASE"/>
    <property type="match status" value="1"/>
</dbReference>
<feature type="active site" evidence="5">
    <location>
        <position position="129"/>
    </location>
</feature>
<dbReference type="GO" id="GO:0032259">
    <property type="term" value="P:methylation"/>
    <property type="evidence" value="ECO:0007669"/>
    <property type="project" value="UniProtKB-KW"/>
</dbReference>
<dbReference type="Gene3D" id="3.90.120.10">
    <property type="entry name" value="DNA Methylase, subunit A, domain 2"/>
    <property type="match status" value="1"/>
</dbReference>
<dbReference type="GO" id="GO:0009307">
    <property type="term" value="P:DNA restriction-modification system"/>
    <property type="evidence" value="ECO:0007669"/>
    <property type="project" value="UniProtKB-KW"/>
</dbReference>
<comment type="similarity">
    <text evidence="5 6">Belongs to the class I-like SAM-binding methyltransferase superfamily. C5-methyltransferase family.</text>
</comment>
<dbReference type="PROSITE" id="PS00095">
    <property type="entry name" value="C5_MTASE_2"/>
    <property type="match status" value="1"/>
</dbReference>
<dbReference type="GO" id="GO:0003886">
    <property type="term" value="F:DNA (cytosine-5-)-methyltransferase activity"/>
    <property type="evidence" value="ECO:0007669"/>
    <property type="project" value="UniProtKB-EC"/>
</dbReference>
<evidence type="ECO:0000313" key="9">
    <source>
        <dbReference type="Proteomes" id="UP000294743"/>
    </source>
</evidence>
<dbReference type="InterPro" id="IPR029063">
    <property type="entry name" value="SAM-dependent_MTases_sf"/>
</dbReference>
<keyword evidence="3 5" id="KW-0949">S-adenosyl-L-methionine</keyword>
<proteinExistence type="inferred from homology"/>
<keyword evidence="9" id="KW-1185">Reference proteome</keyword>